<protein>
    <submittedName>
        <fullName evidence="1">Uncharacterized protein</fullName>
    </submittedName>
</protein>
<sequence length="42" mass="4806">MINKRSKCIHPKGVCRAKFVGNLILQKLVQSVVETRIFHPCL</sequence>
<reference evidence="1" key="1">
    <citation type="submission" date="2022-01" db="EMBL/GenBank/DDBJ databases">
        <authorList>
            <person name="Lagorce A."/>
        </authorList>
    </citation>
    <scope>NUCLEOTIDE SEQUENCE</scope>
    <source>
        <strain evidence="1">Th15_F1_D04</strain>
    </source>
</reference>
<accession>A0AAU9Q6C3</accession>
<proteinExistence type="predicted"/>
<gene>
    <name evidence="1" type="ORF">THF1D04_30205</name>
</gene>
<dbReference type="AlphaFoldDB" id="A0AAU9Q6C3"/>
<name>A0AAU9Q6C3_9VIBR</name>
<evidence type="ECO:0000313" key="2">
    <source>
        <dbReference type="Proteomes" id="UP001295420"/>
    </source>
</evidence>
<evidence type="ECO:0000313" key="1">
    <source>
        <dbReference type="EMBL" id="CAH1531611.1"/>
    </source>
</evidence>
<comment type="caution">
    <text evidence="1">The sequence shown here is derived from an EMBL/GenBank/DDBJ whole genome shotgun (WGS) entry which is preliminary data.</text>
</comment>
<organism evidence="1 2">
    <name type="scientific">Vibrio owensii</name>
    <dbReference type="NCBI Taxonomy" id="696485"/>
    <lineage>
        <taxon>Bacteria</taxon>
        <taxon>Pseudomonadati</taxon>
        <taxon>Pseudomonadota</taxon>
        <taxon>Gammaproteobacteria</taxon>
        <taxon>Vibrionales</taxon>
        <taxon>Vibrionaceae</taxon>
        <taxon>Vibrio</taxon>
    </lineage>
</organism>
<dbReference type="EMBL" id="CAKMTQ010000023">
    <property type="protein sequence ID" value="CAH1531611.1"/>
    <property type="molecule type" value="Genomic_DNA"/>
</dbReference>
<dbReference type="Proteomes" id="UP001295420">
    <property type="component" value="Unassembled WGS sequence"/>
</dbReference>